<evidence type="ECO:0008006" key="4">
    <source>
        <dbReference type="Google" id="ProtNLM"/>
    </source>
</evidence>
<organism evidence="2 3">
    <name type="scientific">Nocardioides zeicaulis</name>
    <dbReference type="NCBI Taxonomy" id="1776857"/>
    <lineage>
        <taxon>Bacteria</taxon>
        <taxon>Bacillati</taxon>
        <taxon>Actinomycetota</taxon>
        <taxon>Actinomycetes</taxon>
        <taxon>Propionibacteriales</taxon>
        <taxon>Nocardioidaceae</taxon>
        <taxon>Nocardioides</taxon>
    </lineage>
</organism>
<feature type="transmembrane region" description="Helical" evidence="1">
    <location>
        <begin position="41"/>
        <end position="61"/>
    </location>
</feature>
<protein>
    <recommendedName>
        <fullName evidence="4">WD40 repeat domain-containing protein</fullName>
    </recommendedName>
</protein>
<keyword evidence="1" id="KW-0472">Membrane</keyword>
<evidence type="ECO:0000313" key="2">
    <source>
        <dbReference type="EMBL" id="MFC0223141.1"/>
    </source>
</evidence>
<name>A0ABV6E2F5_9ACTN</name>
<dbReference type="EMBL" id="JBHLXH010000001">
    <property type="protein sequence ID" value="MFC0223141.1"/>
    <property type="molecule type" value="Genomic_DNA"/>
</dbReference>
<dbReference type="Proteomes" id="UP001589698">
    <property type="component" value="Unassembled WGS sequence"/>
</dbReference>
<dbReference type="SUPFAM" id="SSF82171">
    <property type="entry name" value="DPP6 N-terminal domain-like"/>
    <property type="match status" value="1"/>
</dbReference>
<sequence>MSPHDQDLRTTLHRLADASEPLPVDDDLWGRARAAQRRSRVVLAAAVVAVVVAVGGGVALWPTGDREARTAAQEVPGGAIPSRIEDPGDLESESNLSLGRASAAFISESSEPVVITAADGLPHQLGLAGWVANGSDPDEIQVNQSLALSPDGRRLAWQAADDQDGRATVGVLDLASGETSTFHPLPPRAGLRLREMSWSPDSAWLVFIADDSPEVWVGRLRPGSDHDNRANQLVGNVASVAVDPSGTIVLSRASGALERIHPAGDIATIASRTDLDELAVGAGLFSPDGRYLAMRSSLGPASFTFDTKKRVLRDHPFPDGTFSDAFVLPQGWVDDRLQLLLVQTVSDREVAELVVTTPSVDATSTWRRSVGQVNGSIAGTLSLAVDLVPDLDGTSSQELTHDFGDTSGSTRTFLGVELSLAIGLGVAAAIALLMALRWLWRRLLG</sequence>
<evidence type="ECO:0000313" key="3">
    <source>
        <dbReference type="Proteomes" id="UP001589698"/>
    </source>
</evidence>
<keyword evidence="3" id="KW-1185">Reference proteome</keyword>
<comment type="caution">
    <text evidence="2">The sequence shown here is derived from an EMBL/GenBank/DDBJ whole genome shotgun (WGS) entry which is preliminary data.</text>
</comment>
<dbReference type="Gene3D" id="2.120.10.30">
    <property type="entry name" value="TolB, C-terminal domain"/>
    <property type="match status" value="1"/>
</dbReference>
<feature type="transmembrane region" description="Helical" evidence="1">
    <location>
        <begin position="418"/>
        <end position="440"/>
    </location>
</feature>
<accession>A0ABV6E2F5</accession>
<keyword evidence="1" id="KW-1133">Transmembrane helix</keyword>
<dbReference type="InterPro" id="IPR011042">
    <property type="entry name" value="6-blade_b-propeller_TolB-like"/>
</dbReference>
<evidence type="ECO:0000256" key="1">
    <source>
        <dbReference type="SAM" id="Phobius"/>
    </source>
</evidence>
<reference evidence="2 3" key="1">
    <citation type="submission" date="2024-09" db="EMBL/GenBank/DDBJ databases">
        <authorList>
            <person name="Sun Q."/>
            <person name="Mori K."/>
        </authorList>
    </citation>
    <scope>NUCLEOTIDE SEQUENCE [LARGE SCALE GENOMIC DNA]</scope>
    <source>
        <strain evidence="2 3">CCM 8654</strain>
    </source>
</reference>
<keyword evidence="1" id="KW-0812">Transmembrane</keyword>
<dbReference type="RefSeq" id="WP_378518897.1">
    <property type="nucleotide sequence ID" value="NZ_CBCSDI010000008.1"/>
</dbReference>
<proteinExistence type="predicted"/>
<gene>
    <name evidence="2" type="ORF">ACFFJG_11680</name>
</gene>